<organism evidence="2 3">
    <name type="scientific">Sphingopyxis flava</name>
    <dbReference type="NCBI Taxonomy" id="1507287"/>
    <lineage>
        <taxon>Bacteria</taxon>
        <taxon>Pseudomonadati</taxon>
        <taxon>Pseudomonadota</taxon>
        <taxon>Alphaproteobacteria</taxon>
        <taxon>Sphingomonadales</taxon>
        <taxon>Sphingomonadaceae</taxon>
        <taxon>Sphingopyxis</taxon>
    </lineage>
</organism>
<dbReference type="EMBL" id="FUYP01000001">
    <property type="protein sequence ID" value="SKB27333.1"/>
    <property type="molecule type" value="Genomic_DNA"/>
</dbReference>
<dbReference type="OrthoDB" id="9847774at2"/>
<dbReference type="RefSeq" id="WP_079636900.1">
    <property type="nucleotide sequence ID" value="NZ_FUYP01000001.1"/>
</dbReference>
<keyword evidence="3" id="KW-1185">Reference proteome</keyword>
<evidence type="ECO:0000313" key="3">
    <source>
        <dbReference type="Proteomes" id="UP000190044"/>
    </source>
</evidence>
<name>A0A1T4ZY61_9SPHN</name>
<dbReference type="AlphaFoldDB" id="A0A1T4ZY61"/>
<evidence type="ECO:0000313" key="2">
    <source>
        <dbReference type="EMBL" id="SKB27333.1"/>
    </source>
</evidence>
<proteinExistence type="predicted"/>
<keyword evidence="1" id="KW-0812">Transmembrane</keyword>
<protein>
    <recommendedName>
        <fullName evidence="4">Bacteriophage Rz lysis protein</fullName>
    </recommendedName>
</protein>
<feature type="transmembrane region" description="Helical" evidence="1">
    <location>
        <begin position="20"/>
        <end position="41"/>
    </location>
</feature>
<gene>
    <name evidence="2" type="ORF">SAMN06295937_1001298</name>
</gene>
<keyword evidence="1" id="KW-1133">Transmembrane helix</keyword>
<accession>A0A1T4ZY61</accession>
<keyword evidence="1" id="KW-0472">Membrane</keyword>
<sequence>MIGLLLPLATRIVGERFAKLAAWAFVAMAVAGAVYAAYCWAWDRGRDHERAAWQVKVADIRKERDDAMAALGKRDAEDADALETSITENRKALDDEMANLPDQPLSNRQRARACRELMRQGRRCPPPAAAP</sequence>
<evidence type="ECO:0008006" key="4">
    <source>
        <dbReference type="Google" id="ProtNLM"/>
    </source>
</evidence>
<dbReference type="Proteomes" id="UP000190044">
    <property type="component" value="Unassembled WGS sequence"/>
</dbReference>
<evidence type="ECO:0000256" key="1">
    <source>
        <dbReference type="SAM" id="Phobius"/>
    </source>
</evidence>
<reference evidence="3" key="1">
    <citation type="submission" date="2017-02" db="EMBL/GenBank/DDBJ databases">
        <authorList>
            <person name="Varghese N."/>
            <person name="Submissions S."/>
        </authorList>
    </citation>
    <scope>NUCLEOTIDE SEQUENCE [LARGE SCALE GENOMIC DNA]</scope>
    <source>
        <strain evidence="3">R11H</strain>
    </source>
</reference>